<dbReference type="Pfam" id="PF01243">
    <property type="entry name" value="PNPOx_N"/>
    <property type="match status" value="1"/>
</dbReference>
<dbReference type="AlphaFoldDB" id="A0A4R8S2Y7"/>
<organism evidence="2 3">
    <name type="scientific">Mycobacteroides salmoniphilum</name>
    <dbReference type="NCBI Taxonomy" id="404941"/>
    <lineage>
        <taxon>Bacteria</taxon>
        <taxon>Bacillati</taxon>
        <taxon>Actinomycetota</taxon>
        <taxon>Actinomycetes</taxon>
        <taxon>Mycobacteriales</taxon>
        <taxon>Mycobacteriaceae</taxon>
        <taxon>Mycobacteroides</taxon>
    </lineage>
</organism>
<comment type="caution">
    <text evidence="2">The sequence shown here is derived from an EMBL/GenBank/DDBJ whole genome shotgun (WGS) entry which is preliminary data.</text>
</comment>
<evidence type="ECO:0000259" key="1">
    <source>
        <dbReference type="Pfam" id="PF01243"/>
    </source>
</evidence>
<sequence>MSHVYEEIDDKLARWLTEQPVFFVGSAPSGPEGHVNVSPKGMAGTFAVFGPHHVGYLDYYGSGAETIAHVRDNGRIVLMFCSFDKRCRIIRLHGRARVVQFNEPEYAKLRSHFHKKLEKGARSIILVDVTRVADSCGYSVPLMDFVGHRDVYDKHIEKVPEEKMTLEGALEKNGSSIDGLPALQ</sequence>
<evidence type="ECO:0000313" key="3">
    <source>
        <dbReference type="Proteomes" id="UP000295117"/>
    </source>
</evidence>
<proteinExistence type="predicted"/>
<dbReference type="EMBL" id="PECH01000006">
    <property type="protein sequence ID" value="TDZ83565.1"/>
    <property type="molecule type" value="Genomic_DNA"/>
</dbReference>
<dbReference type="Proteomes" id="UP000295117">
    <property type="component" value="Unassembled WGS sequence"/>
</dbReference>
<dbReference type="InterPro" id="IPR011576">
    <property type="entry name" value="Pyridox_Oxase_N"/>
</dbReference>
<dbReference type="InterPro" id="IPR012349">
    <property type="entry name" value="Split_barrel_FMN-bd"/>
</dbReference>
<dbReference type="Gene3D" id="2.30.110.10">
    <property type="entry name" value="Electron Transport, Fmn-binding Protein, Chain A"/>
    <property type="match status" value="1"/>
</dbReference>
<dbReference type="RefSeq" id="WP_134066238.1">
    <property type="nucleotide sequence ID" value="NZ_PECG01000009.1"/>
</dbReference>
<gene>
    <name evidence="2" type="ORF">DE4585_02363</name>
</gene>
<name>A0A4R8S2Y7_9MYCO</name>
<dbReference type="SUPFAM" id="SSF50475">
    <property type="entry name" value="FMN-binding split barrel"/>
    <property type="match status" value="1"/>
</dbReference>
<feature type="domain" description="Pyridoxamine 5'-phosphate oxidase N-terminal" evidence="1">
    <location>
        <begin position="8"/>
        <end position="135"/>
    </location>
</feature>
<accession>A0A4R8S2Y7</accession>
<protein>
    <submittedName>
        <fullName evidence="2">Pyridoxamine 5'-phosphate oxidase</fullName>
    </submittedName>
</protein>
<dbReference type="PANTHER" id="PTHR39336">
    <property type="entry name" value="PYRIDOXAMINE PHOSPHATE OXIDASE FAMILY PROTEIN (AFU_ORTHOLOGUE AFUA_6G11440)"/>
    <property type="match status" value="1"/>
</dbReference>
<evidence type="ECO:0000313" key="2">
    <source>
        <dbReference type="EMBL" id="TDZ83565.1"/>
    </source>
</evidence>
<dbReference type="PANTHER" id="PTHR39336:SF1">
    <property type="entry name" value="PYRIDOXAMINE PHOSPHATE OXIDASE FAMILY PROTEIN (AFU_ORTHOLOGUE AFUA_6G11440)"/>
    <property type="match status" value="1"/>
</dbReference>
<reference evidence="2 3" key="1">
    <citation type="journal article" date="2019" name="Sci. Rep.">
        <title>Extended insight into the Mycobacterium chelonae-abscessus complex through whole genome sequencing of Mycobacterium salmoniphilum outbreak and Mycobacterium salmoniphilum-like strains.</title>
        <authorList>
            <person name="Behra P.R.K."/>
            <person name="Das S."/>
            <person name="Pettersson B.M.F."/>
            <person name="Shirreff L."/>
            <person name="DuCote T."/>
            <person name="Jacobsson K.G."/>
            <person name="Ennis D.G."/>
            <person name="Kirsebom L.A."/>
        </authorList>
    </citation>
    <scope>NUCLEOTIDE SEQUENCE [LARGE SCALE GENOMIC DNA]</scope>
    <source>
        <strain evidence="2 3">DE 4585</strain>
    </source>
</reference>